<dbReference type="STRING" id="658167.SAMN04488135_102491"/>
<name>A0A1M5R6T8_9BURK</name>
<protein>
    <submittedName>
        <fullName evidence="1">Uncharacterized protein</fullName>
    </submittedName>
</protein>
<evidence type="ECO:0000313" key="2">
    <source>
        <dbReference type="Proteomes" id="UP000184226"/>
    </source>
</evidence>
<dbReference type="AlphaFoldDB" id="A0A1M5R6T8"/>
<dbReference type="Proteomes" id="UP000184226">
    <property type="component" value="Unassembled WGS sequence"/>
</dbReference>
<dbReference type="EMBL" id="FQXE01000002">
    <property type="protein sequence ID" value="SHH22105.1"/>
    <property type="molecule type" value="Genomic_DNA"/>
</dbReference>
<reference evidence="1 2" key="1">
    <citation type="submission" date="2016-11" db="EMBL/GenBank/DDBJ databases">
        <authorList>
            <person name="Jaros S."/>
            <person name="Januszkiewicz K."/>
            <person name="Wedrychowicz H."/>
        </authorList>
    </citation>
    <scope>NUCLEOTIDE SEQUENCE [LARGE SCALE GENOMIC DNA]</scope>
    <source>
        <strain evidence="1 2">CGMCC 1.10190</strain>
    </source>
</reference>
<evidence type="ECO:0000313" key="1">
    <source>
        <dbReference type="EMBL" id="SHH22105.1"/>
    </source>
</evidence>
<dbReference type="InterPro" id="IPR021853">
    <property type="entry name" value="DUF3460"/>
</dbReference>
<dbReference type="RefSeq" id="WP_073102093.1">
    <property type="nucleotide sequence ID" value="NZ_FQXE01000002.1"/>
</dbReference>
<dbReference type="OrthoDB" id="5296692at2"/>
<proteinExistence type="predicted"/>
<keyword evidence="2" id="KW-1185">Reference proteome</keyword>
<sequence>MAKNFESEITQFLKEYKTEHPDTEARQREGRGRLWDKHIDPEVQEGFRAVRVPQKPYVYQTN</sequence>
<accession>A0A1M5R6T8</accession>
<dbReference type="Pfam" id="PF11943">
    <property type="entry name" value="DUF3460"/>
    <property type="match status" value="1"/>
</dbReference>
<gene>
    <name evidence="1" type="ORF">SAMN04488135_102491</name>
</gene>
<organism evidence="1 2">
    <name type="scientific">Pollutimonas bauzanensis</name>
    <dbReference type="NCBI Taxonomy" id="658167"/>
    <lineage>
        <taxon>Bacteria</taxon>
        <taxon>Pseudomonadati</taxon>
        <taxon>Pseudomonadota</taxon>
        <taxon>Betaproteobacteria</taxon>
        <taxon>Burkholderiales</taxon>
        <taxon>Alcaligenaceae</taxon>
        <taxon>Pollutimonas</taxon>
    </lineage>
</organism>